<evidence type="ECO:0000313" key="2">
    <source>
        <dbReference type="Proteomes" id="UP000053593"/>
    </source>
</evidence>
<dbReference type="HOGENOM" id="CLU_2638309_0_0_1"/>
<name>A0A0D0CFV6_9AGAR</name>
<dbReference type="EMBL" id="KN834794">
    <property type="protein sequence ID" value="KIK56972.1"/>
    <property type="molecule type" value="Genomic_DNA"/>
</dbReference>
<dbReference type="AlphaFoldDB" id="A0A0D0CFV6"/>
<reference evidence="1 2" key="1">
    <citation type="submission" date="2014-04" db="EMBL/GenBank/DDBJ databases">
        <title>Evolutionary Origins and Diversification of the Mycorrhizal Mutualists.</title>
        <authorList>
            <consortium name="DOE Joint Genome Institute"/>
            <consortium name="Mycorrhizal Genomics Consortium"/>
            <person name="Kohler A."/>
            <person name="Kuo A."/>
            <person name="Nagy L.G."/>
            <person name="Floudas D."/>
            <person name="Copeland A."/>
            <person name="Barry K.W."/>
            <person name="Cichocki N."/>
            <person name="Veneault-Fourrey C."/>
            <person name="LaButti K."/>
            <person name="Lindquist E.A."/>
            <person name="Lipzen A."/>
            <person name="Lundell T."/>
            <person name="Morin E."/>
            <person name="Murat C."/>
            <person name="Riley R."/>
            <person name="Ohm R."/>
            <person name="Sun H."/>
            <person name="Tunlid A."/>
            <person name="Henrissat B."/>
            <person name="Grigoriev I.V."/>
            <person name="Hibbett D.S."/>
            <person name="Martin F."/>
        </authorList>
    </citation>
    <scope>NUCLEOTIDE SEQUENCE [LARGE SCALE GENOMIC DNA]</scope>
    <source>
        <strain evidence="1 2">FD-317 M1</strain>
    </source>
</reference>
<keyword evidence="2" id="KW-1185">Reference proteome</keyword>
<protein>
    <submittedName>
        <fullName evidence="1">Unplaced genomic scaffold GYMLUscaffold_46, whole genome shotgun sequence</fullName>
    </submittedName>
</protein>
<evidence type="ECO:0000313" key="1">
    <source>
        <dbReference type="EMBL" id="KIK56972.1"/>
    </source>
</evidence>
<accession>A0A0D0CFV6</accession>
<dbReference type="Proteomes" id="UP000053593">
    <property type="component" value="Unassembled WGS sequence"/>
</dbReference>
<organism evidence="1 2">
    <name type="scientific">Collybiopsis luxurians FD-317 M1</name>
    <dbReference type="NCBI Taxonomy" id="944289"/>
    <lineage>
        <taxon>Eukaryota</taxon>
        <taxon>Fungi</taxon>
        <taxon>Dikarya</taxon>
        <taxon>Basidiomycota</taxon>
        <taxon>Agaricomycotina</taxon>
        <taxon>Agaricomycetes</taxon>
        <taxon>Agaricomycetidae</taxon>
        <taxon>Agaricales</taxon>
        <taxon>Marasmiineae</taxon>
        <taxon>Omphalotaceae</taxon>
        <taxon>Collybiopsis</taxon>
        <taxon>Collybiopsis luxurians</taxon>
    </lineage>
</organism>
<sequence length="93" mass="10319">MITGLEANSLYSGKRVRGIGDGGKWGQFSMVLENLRQSGLTSTILRALREHLYRDHSVGRLSGSSRQTDYLLNQGYLAFHFSSLCVIPSPTFP</sequence>
<gene>
    <name evidence="1" type="ORF">GYMLUDRAFT_46852</name>
</gene>
<proteinExistence type="predicted"/>